<protein>
    <recommendedName>
        <fullName evidence="4">Oxidoreductase</fullName>
    </recommendedName>
</protein>
<dbReference type="PANTHER" id="PTHR43544">
    <property type="entry name" value="SHORT-CHAIN DEHYDROGENASE/REDUCTASE"/>
    <property type="match status" value="1"/>
</dbReference>
<gene>
    <name evidence="2" type="primary">MIMI_R665</name>
    <name evidence="2" type="ORF">CTA1_12672</name>
</gene>
<evidence type="ECO:0008006" key="4">
    <source>
        <dbReference type="Google" id="ProtNLM"/>
    </source>
</evidence>
<dbReference type="Pfam" id="PF00106">
    <property type="entry name" value="adh_short"/>
    <property type="match status" value="1"/>
</dbReference>
<organism evidence="2 3">
    <name type="scientific">Colletotrichum tanaceti</name>
    <dbReference type="NCBI Taxonomy" id="1306861"/>
    <lineage>
        <taxon>Eukaryota</taxon>
        <taxon>Fungi</taxon>
        <taxon>Dikarya</taxon>
        <taxon>Ascomycota</taxon>
        <taxon>Pezizomycotina</taxon>
        <taxon>Sordariomycetes</taxon>
        <taxon>Hypocreomycetidae</taxon>
        <taxon>Glomerellales</taxon>
        <taxon>Glomerellaceae</taxon>
        <taxon>Colletotrichum</taxon>
        <taxon>Colletotrichum destructivum species complex</taxon>
    </lineage>
</organism>
<proteinExistence type="inferred from homology"/>
<dbReference type="GO" id="GO:0016491">
    <property type="term" value="F:oxidoreductase activity"/>
    <property type="evidence" value="ECO:0007669"/>
    <property type="project" value="TreeGrafter"/>
</dbReference>
<evidence type="ECO:0000313" key="2">
    <source>
        <dbReference type="EMBL" id="TKW49903.1"/>
    </source>
</evidence>
<keyword evidence="3" id="KW-1185">Reference proteome</keyword>
<evidence type="ECO:0000313" key="3">
    <source>
        <dbReference type="Proteomes" id="UP000310108"/>
    </source>
</evidence>
<comment type="caution">
    <text evidence="2">The sequence shown here is derived from an EMBL/GenBank/DDBJ whole genome shotgun (WGS) entry which is preliminary data.</text>
</comment>
<dbReference type="CDD" id="cd05233">
    <property type="entry name" value="SDR_c"/>
    <property type="match status" value="1"/>
</dbReference>
<dbReference type="EMBL" id="PJEX01000462">
    <property type="protein sequence ID" value="TKW49903.1"/>
    <property type="molecule type" value="Genomic_DNA"/>
</dbReference>
<reference evidence="2 3" key="1">
    <citation type="journal article" date="2019" name="PLoS ONE">
        <title>Comparative genome analysis indicates high evolutionary potential of pathogenicity genes in Colletotrichum tanaceti.</title>
        <authorList>
            <person name="Lelwala R.V."/>
            <person name="Korhonen P.K."/>
            <person name="Young N.D."/>
            <person name="Scott J.B."/>
            <person name="Ades P.A."/>
            <person name="Gasser R.B."/>
            <person name="Taylor P.W.J."/>
        </authorList>
    </citation>
    <scope>NUCLEOTIDE SEQUENCE [LARGE SCALE GENOMIC DNA]</scope>
    <source>
        <strain evidence="2">BRIP57314</strain>
    </source>
</reference>
<evidence type="ECO:0000256" key="1">
    <source>
        <dbReference type="ARBA" id="ARBA00006484"/>
    </source>
</evidence>
<dbReference type="PANTHER" id="PTHR43544:SF2">
    <property type="entry name" value="OXIDOREDUCTASE"/>
    <property type="match status" value="1"/>
</dbReference>
<comment type="similarity">
    <text evidence="1">Belongs to the short-chain dehydrogenases/reductases (SDR) family.</text>
</comment>
<dbReference type="InterPro" id="IPR002347">
    <property type="entry name" value="SDR_fam"/>
</dbReference>
<dbReference type="InterPro" id="IPR036291">
    <property type="entry name" value="NAD(P)-bd_dom_sf"/>
</dbReference>
<dbReference type="SUPFAM" id="SSF51735">
    <property type="entry name" value="NAD(P)-binding Rossmann-fold domains"/>
    <property type="match status" value="1"/>
</dbReference>
<dbReference type="Proteomes" id="UP000310108">
    <property type="component" value="Unassembled WGS sequence"/>
</dbReference>
<dbReference type="Gene3D" id="3.40.50.720">
    <property type="entry name" value="NAD(P)-binding Rossmann-like Domain"/>
    <property type="match status" value="2"/>
</dbReference>
<dbReference type="InterPro" id="IPR051468">
    <property type="entry name" value="Fungal_SecMetab_SDRs"/>
</dbReference>
<name>A0A4U6X4N6_9PEZI</name>
<dbReference type="AlphaFoldDB" id="A0A4U6X4N6"/>
<sequence>MEPSVSIPPRRIARIASGLSNTPAELIEPILADLPLHRVLDLLATRHGIKERPYPGYRNETSLGVAIRGSLAWPMLRQADLSRLRSLWIAFNQLSLLSEGLFLASSDCKPAYADKLCANFDMTGKQLQQKLEDGLKTAFLDRIVIQGRFKGKGTTLKALSKYLPETAKELSSLRHAKTVPVRSMAAKWTVDDCIGILPHLLGARHRLDEEKATELRYLADVYERYPTYLKTAGAPQSPRQNLRHIPQQLRYHARRPGQPKYTFRYAHSILVPYDWCFRLFDAVADQAQHKDVDRVVDWQKATDGMRGLFTLETNRPLHRLTSSRRQVVRRQDDIAPTPAEELCWLESFMCAVRWIETEFPYLAADLKASASTIPETPLAGVLLEPADFDDFIHNAKAQDVATQLRADLEVSKQAEASQLPSLVALYMPPFSSPRARKIARHLWPGVRGRFGVQELLYDQMIKAIKTTLAQGPGADVDNDGQDEVEQHMPTLRTTAAANRKRTCYICHMVLDAPHKTLPSMCGACGDFNLAERALSLPGNLSLRGRTALVTGGRTNLGFHTALRLLRCGAFVIASSRYPEDALSRYRAEFDFEAWADRLRIVGADFRTARDAFALVEAARGILSQEGRRVLDILINNAAQTLTDPVEKEKETIAREQMLLLLSQEAAPVDGGGPGERVVVRQGYAARVRGSATGVVRCVDSGYAGCLTTDSLPDGEPHSLDAPMSGLQLSAPPAPSPSSWVQSLSDIPYEDVITAHSVNTFVPLILVRELLPLMRQGGGGGGHIINVSSREGLFERRLRRRDGGAKNGKHVHTNMSKAGLNMITETEAAGAWRRGRVAMNTVDPGFMSAAPEMEASHGGERPIGWEDGAGRVLWPIAKAERGEVVWGRFLKHYGAVRVDTRRGRG</sequence>
<dbReference type="GO" id="GO:0005737">
    <property type="term" value="C:cytoplasm"/>
    <property type="evidence" value="ECO:0007669"/>
    <property type="project" value="TreeGrafter"/>
</dbReference>
<dbReference type="STRING" id="1306861.A0A4U6X4N6"/>
<accession>A0A4U6X4N6</accession>